<dbReference type="EMBL" id="JBHMFI010000023">
    <property type="protein sequence ID" value="MFB9075641.1"/>
    <property type="molecule type" value="Genomic_DNA"/>
</dbReference>
<evidence type="ECO:0000256" key="1">
    <source>
        <dbReference type="SAM" id="MobiDB-lite"/>
    </source>
</evidence>
<evidence type="ECO:0000313" key="3">
    <source>
        <dbReference type="Proteomes" id="UP001589575"/>
    </source>
</evidence>
<evidence type="ECO:0000313" key="2">
    <source>
        <dbReference type="EMBL" id="MFB9075641.1"/>
    </source>
</evidence>
<name>A0ABV5G9K8_9MICC</name>
<accession>A0ABV5G9K8</accession>
<comment type="caution">
    <text evidence="2">The sequence shown here is derived from an EMBL/GenBank/DDBJ whole genome shotgun (WGS) entry which is preliminary data.</text>
</comment>
<proteinExistence type="predicted"/>
<gene>
    <name evidence="2" type="ORF">ACFFX0_32545</name>
</gene>
<reference evidence="2 3" key="1">
    <citation type="submission" date="2024-09" db="EMBL/GenBank/DDBJ databases">
        <authorList>
            <person name="Sun Q."/>
            <person name="Mori K."/>
        </authorList>
    </citation>
    <scope>NUCLEOTIDE SEQUENCE [LARGE SCALE GENOMIC DNA]</scope>
    <source>
        <strain evidence="2 3">CCM 7609</strain>
    </source>
</reference>
<feature type="region of interest" description="Disordered" evidence="1">
    <location>
        <begin position="1"/>
        <end position="28"/>
    </location>
</feature>
<keyword evidence="3" id="KW-1185">Reference proteome</keyword>
<sequence>MAWPGSPAGRPRTGPGSCVRRLGRRGRGRGRRVRGLGLARWHRGRFDARGCVMLAVPLQAALRWRCSFRERQSTGTHRGVRVRWAGQLAKCISK</sequence>
<dbReference type="Proteomes" id="UP001589575">
    <property type="component" value="Unassembled WGS sequence"/>
</dbReference>
<organism evidence="2 3">
    <name type="scientific">Citricoccus parietis</name>
    <dbReference type="NCBI Taxonomy" id="592307"/>
    <lineage>
        <taxon>Bacteria</taxon>
        <taxon>Bacillati</taxon>
        <taxon>Actinomycetota</taxon>
        <taxon>Actinomycetes</taxon>
        <taxon>Micrococcales</taxon>
        <taxon>Micrococcaceae</taxon>
        <taxon>Citricoccus</taxon>
    </lineage>
</organism>
<protein>
    <submittedName>
        <fullName evidence="2">Uncharacterized protein</fullName>
    </submittedName>
</protein>